<dbReference type="Gene3D" id="3.30.70.790">
    <property type="entry name" value="UreE, C-terminal domain"/>
    <property type="match status" value="1"/>
</dbReference>
<dbReference type="EMBL" id="DF820457">
    <property type="protein sequence ID" value="GAK51786.1"/>
    <property type="molecule type" value="Genomic_DNA"/>
</dbReference>
<protein>
    <recommendedName>
        <fullName evidence="5">Urease accessory protein UreE</fullName>
    </recommendedName>
</protein>
<evidence type="ECO:0000256" key="1">
    <source>
        <dbReference type="ARBA" id="ARBA00004496"/>
    </source>
</evidence>
<keyword evidence="4 5" id="KW-0143">Chaperone</keyword>
<dbReference type="InterPro" id="IPR007864">
    <property type="entry name" value="UreE_C_dom"/>
</dbReference>
<dbReference type="GO" id="GO:0051082">
    <property type="term" value="F:unfolded protein binding"/>
    <property type="evidence" value="ECO:0007669"/>
    <property type="project" value="UniProtKB-UniRule"/>
</dbReference>
<dbReference type="SUPFAM" id="SSF69737">
    <property type="entry name" value="Urease metallochaperone UreE, C-terminal domain"/>
    <property type="match status" value="1"/>
</dbReference>
<dbReference type="Pfam" id="PF02814">
    <property type="entry name" value="UreE_N"/>
    <property type="match status" value="1"/>
</dbReference>
<feature type="domain" description="UreE urease accessory N-terminal" evidence="6">
    <location>
        <begin position="9"/>
        <end position="72"/>
    </location>
</feature>
<organism evidence="7">
    <name type="scientific">Candidatus Moduliflexus flocculans</name>
    <dbReference type="NCBI Taxonomy" id="1499966"/>
    <lineage>
        <taxon>Bacteria</taxon>
        <taxon>Candidatus Moduliflexota</taxon>
        <taxon>Candidatus Moduliflexia</taxon>
        <taxon>Candidatus Moduliflexales</taxon>
        <taxon>Candidatus Moduliflexaceae</taxon>
    </lineage>
</organism>
<dbReference type="InterPro" id="IPR036118">
    <property type="entry name" value="UreE_N_sf"/>
</dbReference>
<keyword evidence="3 5" id="KW-0533">Nickel</keyword>
<comment type="function">
    <text evidence="5">Involved in urease metallocenter assembly. Binds nickel. Probably functions as a nickel donor during metallocenter assembly.</text>
</comment>
<evidence type="ECO:0000313" key="8">
    <source>
        <dbReference type="Proteomes" id="UP000030700"/>
    </source>
</evidence>
<evidence type="ECO:0000256" key="4">
    <source>
        <dbReference type="ARBA" id="ARBA00023186"/>
    </source>
</evidence>
<evidence type="ECO:0000256" key="5">
    <source>
        <dbReference type="HAMAP-Rule" id="MF_00822"/>
    </source>
</evidence>
<dbReference type="NCBIfam" id="NF009751">
    <property type="entry name" value="PRK13261.1-1"/>
    <property type="match status" value="1"/>
</dbReference>
<dbReference type="Gene3D" id="2.60.260.20">
    <property type="entry name" value="Urease metallochaperone UreE, N-terminal domain"/>
    <property type="match status" value="1"/>
</dbReference>
<reference evidence="7" key="1">
    <citation type="journal article" date="2015" name="PeerJ">
        <title>First genomic representation of candidate bacterial phylum KSB3 points to enhanced environmental sensing as a trigger of wastewater bulking.</title>
        <authorList>
            <person name="Sekiguchi Y."/>
            <person name="Ohashi A."/>
            <person name="Parks D.H."/>
            <person name="Yamauchi T."/>
            <person name="Tyson G.W."/>
            <person name="Hugenholtz P."/>
        </authorList>
    </citation>
    <scope>NUCLEOTIDE SEQUENCE [LARGE SCALE GENOMIC DNA]</scope>
</reference>
<comment type="similarity">
    <text evidence="5">Belongs to the UreE family.</text>
</comment>
<accession>A0A081BN20</accession>
<dbReference type="GO" id="GO:0016151">
    <property type="term" value="F:nickel cation binding"/>
    <property type="evidence" value="ECO:0007669"/>
    <property type="project" value="UniProtKB-UniRule"/>
</dbReference>
<dbReference type="InterPro" id="IPR012406">
    <property type="entry name" value="UreE"/>
</dbReference>
<proteinExistence type="inferred from homology"/>
<dbReference type="STRING" id="1499966.U14_03032"/>
<name>A0A081BN20_9BACT</name>
<dbReference type="SMART" id="SM00988">
    <property type="entry name" value="UreE_N"/>
    <property type="match status" value="1"/>
</dbReference>
<dbReference type="HAMAP" id="MF_00822">
    <property type="entry name" value="UreE"/>
    <property type="match status" value="1"/>
</dbReference>
<comment type="subcellular location">
    <subcellularLocation>
        <location evidence="1 5">Cytoplasm</location>
    </subcellularLocation>
</comment>
<dbReference type="GO" id="GO:0019627">
    <property type="term" value="P:urea metabolic process"/>
    <property type="evidence" value="ECO:0007669"/>
    <property type="project" value="InterPro"/>
</dbReference>
<dbReference type="InterPro" id="IPR004029">
    <property type="entry name" value="UreE_N"/>
</dbReference>
<sequence>MNTPENLLMVEKLADRLLCAHSIAQLILPYDLRQKSRQRVVLENGMEVGLMLPHGTVLRDGDVLEAVNGLKIEVKAAIEDLSAVIASDQTLLLRACYHLGSRHVPAQIKENRISYHQDHVLDDMLQRLGLEVLHYSGTFEPESGAYPGSSHHHLY</sequence>
<dbReference type="SUPFAM" id="SSF69287">
    <property type="entry name" value="Urease metallochaperone UreE, N-terminal domain"/>
    <property type="match status" value="1"/>
</dbReference>
<dbReference type="HOGENOM" id="CLU_093757_2_0_0"/>
<evidence type="ECO:0000259" key="6">
    <source>
        <dbReference type="SMART" id="SM00988"/>
    </source>
</evidence>
<dbReference type="Proteomes" id="UP000030700">
    <property type="component" value="Unassembled WGS sequence"/>
</dbReference>
<dbReference type="AlphaFoldDB" id="A0A081BN20"/>
<gene>
    <name evidence="5" type="primary">ureE</name>
    <name evidence="7" type="ORF">U14_03032</name>
</gene>
<evidence type="ECO:0000256" key="3">
    <source>
        <dbReference type="ARBA" id="ARBA00022596"/>
    </source>
</evidence>
<dbReference type="GO" id="GO:0065003">
    <property type="term" value="P:protein-containing complex assembly"/>
    <property type="evidence" value="ECO:0007669"/>
    <property type="project" value="InterPro"/>
</dbReference>
<dbReference type="GO" id="GO:0006457">
    <property type="term" value="P:protein folding"/>
    <property type="evidence" value="ECO:0007669"/>
    <property type="project" value="InterPro"/>
</dbReference>
<evidence type="ECO:0000313" key="7">
    <source>
        <dbReference type="EMBL" id="GAK51786.1"/>
    </source>
</evidence>
<evidence type="ECO:0000256" key="2">
    <source>
        <dbReference type="ARBA" id="ARBA00022490"/>
    </source>
</evidence>
<dbReference type="CDD" id="cd00571">
    <property type="entry name" value="UreE"/>
    <property type="match status" value="1"/>
</dbReference>
<dbReference type="PIRSF" id="PIRSF036402">
    <property type="entry name" value="Ureas_acces_UreE"/>
    <property type="match status" value="1"/>
</dbReference>
<keyword evidence="8" id="KW-1185">Reference proteome</keyword>
<dbReference type="GO" id="GO:0005737">
    <property type="term" value="C:cytoplasm"/>
    <property type="evidence" value="ECO:0007669"/>
    <property type="project" value="UniProtKB-SubCell"/>
</dbReference>
<dbReference type="Pfam" id="PF05194">
    <property type="entry name" value="UreE_C"/>
    <property type="match status" value="1"/>
</dbReference>
<keyword evidence="2 5" id="KW-0963">Cytoplasm</keyword>